<accession>A0ACC2T9Q2</accession>
<evidence type="ECO:0000313" key="2">
    <source>
        <dbReference type="Proteomes" id="UP001165960"/>
    </source>
</evidence>
<gene>
    <name evidence="1" type="ORF">DSO57_1001782</name>
</gene>
<organism evidence="1 2">
    <name type="scientific">Entomophthora muscae</name>
    <dbReference type="NCBI Taxonomy" id="34485"/>
    <lineage>
        <taxon>Eukaryota</taxon>
        <taxon>Fungi</taxon>
        <taxon>Fungi incertae sedis</taxon>
        <taxon>Zoopagomycota</taxon>
        <taxon>Entomophthoromycotina</taxon>
        <taxon>Entomophthoromycetes</taxon>
        <taxon>Entomophthorales</taxon>
        <taxon>Entomophthoraceae</taxon>
        <taxon>Entomophthora</taxon>
    </lineage>
</organism>
<proteinExistence type="predicted"/>
<keyword evidence="2" id="KW-1185">Reference proteome</keyword>
<reference evidence="1" key="1">
    <citation type="submission" date="2022-04" db="EMBL/GenBank/DDBJ databases">
        <title>Genome of the entomopathogenic fungus Entomophthora muscae.</title>
        <authorList>
            <person name="Elya C."/>
            <person name="Lovett B.R."/>
            <person name="Lee E."/>
            <person name="Macias A.M."/>
            <person name="Hajek A.E."/>
            <person name="De Bivort B.L."/>
            <person name="Kasson M.T."/>
            <person name="De Fine Licht H.H."/>
            <person name="Stajich J.E."/>
        </authorList>
    </citation>
    <scope>NUCLEOTIDE SEQUENCE</scope>
    <source>
        <strain evidence="1">Berkeley</strain>
    </source>
</reference>
<sequence>MALNWVTLNTDGRSPVPLENERTFFCQGGVSFRFTSGSGYPGSSELYSSAKGNLFLTNLRAVFISIPQTQLNCEIVQPIFGPNYCKADLEPVPGGGIRQNGTLKLFFKEGGGFSFLALYKQLVQRRLEVGDGPEHLEPLPLYQPPSNPQIGSTASQIPVSPPDASSSHPDLPPSYDAISSSEPPSFSAAQ</sequence>
<dbReference type="EMBL" id="QTSX02003554">
    <property type="protein sequence ID" value="KAJ9071012.1"/>
    <property type="molecule type" value="Genomic_DNA"/>
</dbReference>
<evidence type="ECO:0000313" key="1">
    <source>
        <dbReference type="EMBL" id="KAJ9071012.1"/>
    </source>
</evidence>
<dbReference type="Proteomes" id="UP001165960">
    <property type="component" value="Unassembled WGS sequence"/>
</dbReference>
<protein>
    <submittedName>
        <fullName evidence="1">Uncharacterized protein</fullName>
    </submittedName>
</protein>
<name>A0ACC2T9Q2_9FUNG</name>
<comment type="caution">
    <text evidence="1">The sequence shown here is derived from an EMBL/GenBank/DDBJ whole genome shotgun (WGS) entry which is preliminary data.</text>
</comment>